<dbReference type="Pfam" id="PF00084">
    <property type="entry name" value="Sushi"/>
    <property type="match status" value="4"/>
</dbReference>
<dbReference type="GO" id="GO:0007155">
    <property type="term" value="P:cell adhesion"/>
    <property type="evidence" value="ECO:0007669"/>
    <property type="project" value="UniProtKB-KW"/>
</dbReference>
<keyword evidence="6 16" id="KW-0768">Sushi</keyword>
<evidence type="ECO:0000256" key="13">
    <source>
        <dbReference type="ARBA" id="ARBA00023180"/>
    </source>
</evidence>
<evidence type="ECO:0000256" key="14">
    <source>
        <dbReference type="ARBA" id="ARBA00029855"/>
    </source>
</evidence>
<keyword evidence="9" id="KW-0677">Repeat</keyword>
<dbReference type="PANTHER" id="PTHR19325:SF575">
    <property type="entry name" value="LOCOMOTION-RELATED PROTEIN HIKARU GENKI"/>
    <property type="match status" value="1"/>
</dbReference>
<keyword evidence="8" id="KW-0732">Signal</keyword>
<feature type="domain" description="Sushi" evidence="17">
    <location>
        <begin position="198"/>
        <end position="255"/>
    </location>
</feature>
<keyword evidence="13" id="KW-0325">Glycoprotein</keyword>
<evidence type="ECO:0000256" key="15">
    <source>
        <dbReference type="ARBA" id="ARBA00033414"/>
    </source>
</evidence>
<evidence type="ECO:0000259" key="17">
    <source>
        <dbReference type="PROSITE" id="PS50923"/>
    </source>
</evidence>
<evidence type="ECO:0000256" key="11">
    <source>
        <dbReference type="ARBA" id="ARBA00022889"/>
    </source>
</evidence>
<dbReference type="GO" id="GO:0005576">
    <property type="term" value="C:extracellular region"/>
    <property type="evidence" value="ECO:0007669"/>
    <property type="project" value="UniProtKB-SubCell"/>
</dbReference>
<dbReference type="InterPro" id="IPR035976">
    <property type="entry name" value="Sushi/SCR/CCP_sf"/>
</dbReference>
<dbReference type="EMBL" id="JAOPHQ010002562">
    <property type="protein sequence ID" value="KAK0146670.1"/>
    <property type="molecule type" value="Genomic_DNA"/>
</dbReference>
<evidence type="ECO:0000256" key="5">
    <source>
        <dbReference type="ARBA" id="ARBA00022536"/>
    </source>
</evidence>
<dbReference type="FunFam" id="2.10.70.10:FF:000064">
    <property type="entry name" value="Fibulin 7"/>
    <property type="match status" value="1"/>
</dbReference>
<dbReference type="InterPro" id="IPR050350">
    <property type="entry name" value="Compl-Cell_Adhes-Reg"/>
</dbReference>
<evidence type="ECO:0000256" key="7">
    <source>
        <dbReference type="ARBA" id="ARBA00022674"/>
    </source>
</evidence>
<dbReference type="PROSITE" id="PS50923">
    <property type="entry name" value="SUSHI"/>
    <property type="match status" value="4"/>
</dbReference>
<keyword evidence="7" id="KW-0358">Heparin-binding</keyword>
<evidence type="ECO:0000256" key="12">
    <source>
        <dbReference type="ARBA" id="ARBA00023157"/>
    </source>
</evidence>
<keyword evidence="19" id="KW-1185">Reference proteome</keyword>
<protein>
    <recommendedName>
        <fullName evidence="3">Beta-2-glycoprotein 1</fullName>
    </recommendedName>
    <alternativeName>
        <fullName evidence="14">Apolipoprotein H</fullName>
    </alternativeName>
    <alternativeName>
        <fullName evidence="15">Beta-2-glycoprotein I</fullName>
    </alternativeName>
</protein>
<dbReference type="InterPro" id="IPR015104">
    <property type="entry name" value="Sushi_2"/>
</dbReference>
<feature type="disulfide bond" evidence="16">
    <location>
        <begin position="104"/>
        <end position="131"/>
    </location>
</feature>
<evidence type="ECO:0000256" key="16">
    <source>
        <dbReference type="PROSITE-ProRule" id="PRU00302"/>
    </source>
</evidence>
<feature type="domain" description="Sushi" evidence="17">
    <location>
        <begin position="76"/>
        <end position="133"/>
    </location>
</feature>
<dbReference type="Gene3D" id="2.10.70.10">
    <property type="entry name" value="Complement Module, domain 1"/>
    <property type="match status" value="5"/>
</dbReference>
<evidence type="ECO:0000313" key="19">
    <source>
        <dbReference type="Proteomes" id="UP001174136"/>
    </source>
</evidence>
<dbReference type="GO" id="GO:0008201">
    <property type="term" value="F:heparin binding"/>
    <property type="evidence" value="ECO:0007669"/>
    <property type="project" value="UniProtKB-KW"/>
</dbReference>
<evidence type="ECO:0000313" key="18">
    <source>
        <dbReference type="EMBL" id="KAK0146670.1"/>
    </source>
</evidence>
<evidence type="ECO:0000256" key="9">
    <source>
        <dbReference type="ARBA" id="ARBA00022737"/>
    </source>
</evidence>
<name>A0AA47MV08_MERPO</name>
<proteinExistence type="predicted"/>
<keyword evidence="12 16" id="KW-1015">Disulfide bond</keyword>
<dbReference type="InterPro" id="IPR000436">
    <property type="entry name" value="Sushi_SCR_CCP_dom"/>
</dbReference>
<reference evidence="18" key="1">
    <citation type="journal article" date="2023" name="Front. Mar. Sci.">
        <title>A new Merluccius polli reference genome to investigate the effects of global change in West African waters.</title>
        <authorList>
            <person name="Mateo J.L."/>
            <person name="Blanco-Fernandez C."/>
            <person name="Garcia-Vazquez E."/>
            <person name="Machado-Schiaffino G."/>
        </authorList>
    </citation>
    <scope>NUCLEOTIDE SEQUENCE</scope>
    <source>
        <strain evidence="18">C29</strain>
        <tissue evidence="18">Fin</tissue>
    </source>
</reference>
<evidence type="ECO:0000256" key="8">
    <source>
        <dbReference type="ARBA" id="ARBA00022729"/>
    </source>
</evidence>
<evidence type="ECO:0000256" key="2">
    <source>
        <dbReference type="ARBA" id="ARBA00004613"/>
    </source>
</evidence>
<comment type="caution">
    <text evidence="16">Lacks conserved residue(s) required for the propagation of feature annotation.</text>
</comment>
<keyword evidence="5" id="KW-0245">EGF-like domain</keyword>
<dbReference type="CDD" id="cd00033">
    <property type="entry name" value="CCP"/>
    <property type="match status" value="4"/>
</dbReference>
<feature type="domain" description="Sushi" evidence="17">
    <location>
        <begin position="134"/>
        <end position="197"/>
    </location>
</feature>
<dbReference type="SMART" id="SM00032">
    <property type="entry name" value="CCP"/>
    <property type="match status" value="4"/>
</dbReference>
<evidence type="ECO:0000256" key="10">
    <source>
        <dbReference type="ARBA" id="ARBA00022837"/>
    </source>
</evidence>
<dbReference type="Proteomes" id="UP001174136">
    <property type="component" value="Unassembled WGS sequence"/>
</dbReference>
<dbReference type="SUPFAM" id="SSF57535">
    <property type="entry name" value="Complement control module/SCR domain"/>
    <property type="match status" value="5"/>
</dbReference>
<comment type="caution">
    <text evidence="18">The sequence shown here is derived from an EMBL/GenBank/DDBJ whole genome shotgun (WGS) entry which is preliminary data.</text>
</comment>
<gene>
    <name evidence="18" type="primary">APOH_1</name>
    <name evidence="18" type="ORF">N1851_014009</name>
</gene>
<comment type="function">
    <text evidence="1">Binds to various kinds of negatively charged substances such as heparin, phospholipids, and dextran sulfate. May prevent activation of the intrinsic blood coagulation cascade by binding to phospholipids on the surface of damaged cells.</text>
</comment>
<feature type="domain" description="Sushi" evidence="17">
    <location>
        <begin position="12"/>
        <end position="75"/>
    </location>
</feature>
<evidence type="ECO:0000256" key="1">
    <source>
        <dbReference type="ARBA" id="ARBA00003651"/>
    </source>
</evidence>
<evidence type="ECO:0000256" key="3">
    <source>
        <dbReference type="ARBA" id="ARBA00020104"/>
    </source>
</evidence>
<organism evidence="18 19">
    <name type="scientific">Merluccius polli</name>
    <name type="common">Benguela hake</name>
    <name type="synonym">Merluccius cadenati</name>
    <dbReference type="NCBI Taxonomy" id="89951"/>
    <lineage>
        <taxon>Eukaryota</taxon>
        <taxon>Metazoa</taxon>
        <taxon>Chordata</taxon>
        <taxon>Craniata</taxon>
        <taxon>Vertebrata</taxon>
        <taxon>Euteleostomi</taxon>
        <taxon>Actinopterygii</taxon>
        <taxon>Neopterygii</taxon>
        <taxon>Teleostei</taxon>
        <taxon>Neoteleostei</taxon>
        <taxon>Acanthomorphata</taxon>
        <taxon>Zeiogadaria</taxon>
        <taxon>Gadariae</taxon>
        <taxon>Gadiformes</taxon>
        <taxon>Gadoidei</taxon>
        <taxon>Merlucciidae</taxon>
        <taxon>Merluccius</taxon>
    </lineage>
</organism>
<dbReference type="AlphaFoldDB" id="A0AA47MV08"/>
<evidence type="ECO:0000256" key="4">
    <source>
        <dbReference type="ARBA" id="ARBA00022525"/>
    </source>
</evidence>
<keyword evidence="10" id="KW-0106">Calcium</keyword>
<accession>A0AA47MV08</accession>
<dbReference type="PANTHER" id="PTHR19325">
    <property type="entry name" value="COMPLEMENT COMPONENT-RELATED SUSHI DOMAIN-CONTAINING"/>
    <property type="match status" value="1"/>
</dbReference>
<sequence length="330" mass="36212">MHLTRFHDAACAGCLRPVLGPLIMAPVLQHFSPPGTQVDITCVPGYTPRYGLHTSGVIICTIQGTWSPIQLACEPKTCPSIEPPINGDMYLEDNVYQSTINFTCNKGYNLHGASSVVCQENATWSASSPKCKAVTCGPAPVPDNARIEYHVHRVSGGNVEFGTMGIYKCLPPMALIGNPRAECTSSGKWTEAPVCQFVTCPLPEPIEHGHMSSKSLNNYKDTVRYGCRLPFTIDGNPYVQCLETGQWSSKPSCRAPCTVNIARGRILYNGRKFWIEDLIPNQVYHNDQVYFYCLNAASSCGYTVPSRCTNGKLRIPECFEGKVFLMGDNG</sequence>
<comment type="subcellular location">
    <subcellularLocation>
        <location evidence="2">Secreted</location>
    </subcellularLocation>
</comment>
<keyword evidence="4" id="KW-0964">Secreted</keyword>
<dbReference type="Pfam" id="PF09014">
    <property type="entry name" value="Sushi_2"/>
    <property type="match status" value="1"/>
</dbReference>
<keyword evidence="11" id="KW-0130">Cell adhesion</keyword>
<evidence type="ECO:0000256" key="6">
    <source>
        <dbReference type="ARBA" id="ARBA00022659"/>
    </source>
</evidence>